<dbReference type="AlphaFoldDB" id="A0A0F8Y992"/>
<accession>A0A0F8Y992</accession>
<protein>
    <submittedName>
        <fullName evidence="1">Uncharacterized protein</fullName>
    </submittedName>
</protein>
<proteinExistence type="predicted"/>
<evidence type="ECO:0000313" key="1">
    <source>
        <dbReference type="EMBL" id="KKK50674.1"/>
    </source>
</evidence>
<comment type="caution">
    <text evidence="1">The sequence shown here is derived from an EMBL/GenBank/DDBJ whole genome shotgun (WGS) entry which is preliminary data.</text>
</comment>
<organism evidence="1">
    <name type="scientific">marine sediment metagenome</name>
    <dbReference type="NCBI Taxonomy" id="412755"/>
    <lineage>
        <taxon>unclassified sequences</taxon>
        <taxon>metagenomes</taxon>
        <taxon>ecological metagenomes</taxon>
    </lineage>
</organism>
<name>A0A0F8Y992_9ZZZZ</name>
<dbReference type="EMBL" id="LAZR01067899">
    <property type="protein sequence ID" value="KKK50674.1"/>
    <property type="molecule type" value="Genomic_DNA"/>
</dbReference>
<gene>
    <name evidence="1" type="ORF">LCGC14_3122670</name>
</gene>
<sequence length="43" mass="4863">CYSLRASNRDCSNNSGREYNMEQGIVQASGQNRVRINTRSNGR</sequence>
<feature type="non-terminal residue" evidence="1">
    <location>
        <position position="1"/>
    </location>
</feature>
<reference evidence="1" key="1">
    <citation type="journal article" date="2015" name="Nature">
        <title>Complex archaea that bridge the gap between prokaryotes and eukaryotes.</title>
        <authorList>
            <person name="Spang A."/>
            <person name="Saw J.H."/>
            <person name="Jorgensen S.L."/>
            <person name="Zaremba-Niedzwiedzka K."/>
            <person name="Martijn J."/>
            <person name="Lind A.E."/>
            <person name="van Eijk R."/>
            <person name="Schleper C."/>
            <person name="Guy L."/>
            <person name="Ettema T.J."/>
        </authorList>
    </citation>
    <scope>NUCLEOTIDE SEQUENCE</scope>
</reference>